<dbReference type="RefSeq" id="WP_074655192.1">
    <property type="nucleotide sequence ID" value="NZ_FNSD01000001.1"/>
</dbReference>
<dbReference type="InterPro" id="IPR005119">
    <property type="entry name" value="LysR_subst-bd"/>
</dbReference>
<protein>
    <submittedName>
        <fullName evidence="6">DNA-binding transcriptional regulator, LysR family</fullName>
    </submittedName>
</protein>
<evidence type="ECO:0000256" key="4">
    <source>
        <dbReference type="ARBA" id="ARBA00023163"/>
    </source>
</evidence>
<dbReference type="SUPFAM" id="SSF53850">
    <property type="entry name" value="Periplasmic binding protein-like II"/>
    <property type="match status" value="1"/>
</dbReference>
<dbReference type="Pfam" id="PF03466">
    <property type="entry name" value="LysR_substrate"/>
    <property type="match status" value="1"/>
</dbReference>
<dbReference type="Gene3D" id="3.40.190.10">
    <property type="entry name" value="Periplasmic binding protein-like II"/>
    <property type="match status" value="2"/>
</dbReference>
<reference evidence="6 7" key="1">
    <citation type="submission" date="2016-10" db="EMBL/GenBank/DDBJ databases">
        <authorList>
            <person name="de Groot N.N."/>
        </authorList>
    </citation>
    <scope>NUCLEOTIDE SEQUENCE [LARGE SCALE GENOMIC DNA]</scope>
    <source>
        <strain evidence="6 7">AB35.6</strain>
    </source>
</reference>
<evidence type="ECO:0000313" key="7">
    <source>
        <dbReference type="Proteomes" id="UP000182409"/>
    </source>
</evidence>
<proteinExistence type="inferred from homology"/>
<evidence type="ECO:0000259" key="5">
    <source>
        <dbReference type="PROSITE" id="PS50931"/>
    </source>
</evidence>
<keyword evidence="4" id="KW-0804">Transcription</keyword>
<comment type="similarity">
    <text evidence="1">Belongs to the LysR transcriptional regulatory family.</text>
</comment>
<dbReference type="Gene3D" id="1.10.10.10">
    <property type="entry name" value="Winged helix-like DNA-binding domain superfamily/Winged helix DNA-binding domain"/>
    <property type="match status" value="1"/>
</dbReference>
<dbReference type="SUPFAM" id="SSF46785">
    <property type="entry name" value="Winged helix' DNA-binding domain"/>
    <property type="match status" value="1"/>
</dbReference>
<evidence type="ECO:0000256" key="3">
    <source>
        <dbReference type="ARBA" id="ARBA00023125"/>
    </source>
</evidence>
<dbReference type="Pfam" id="PF00126">
    <property type="entry name" value="HTH_1"/>
    <property type="match status" value="1"/>
</dbReference>
<dbReference type="AlphaFoldDB" id="A0A1H4SD41"/>
<dbReference type="PRINTS" id="PR00039">
    <property type="entry name" value="HTHLYSR"/>
</dbReference>
<dbReference type="InterPro" id="IPR036390">
    <property type="entry name" value="WH_DNA-bd_sf"/>
</dbReference>
<dbReference type="PANTHER" id="PTHR30346">
    <property type="entry name" value="TRANSCRIPTIONAL DUAL REGULATOR HCAR-RELATED"/>
    <property type="match status" value="1"/>
</dbReference>
<dbReference type="InterPro" id="IPR000847">
    <property type="entry name" value="LysR_HTH_N"/>
</dbReference>
<dbReference type="PANTHER" id="PTHR30346:SF0">
    <property type="entry name" value="HCA OPERON TRANSCRIPTIONAL ACTIVATOR HCAR"/>
    <property type="match status" value="1"/>
</dbReference>
<keyword evidence="3 6" id="KW-0238">DNA-binding</keyword>
<dbReference type="InterPro" id="IPR036388">
    <property type="entry name" value="WH-like_DNA-bd_sf"/>
</dbReference>
<accession>A0A1H4SD41</accession>
<dbReference type="FunFam" id="1.10.10.10:FF:000001">
    <property type="entry name" value="LysR family transcriptional regulator"/>
    <property type="match status" value="1"/>
</dbReference>
<name>A0A1H4SD41_9BACT</name>
<dbReference type="GO" id="GO:0003677">
    <property type="term" value="F:DNA binding"/>
    <property type="evidence" value="ECO:0007669"/>
    <property type="project" value="UniProtKB-KW"/>
</dbReference>
<dbReference type="GO" id="GO:0032993">
    <property type="term" value="C:protein-DNA complex"/>
    <property type="evidence" value="ECO:0007669"/>
    <property type="project" value="TreeGrafter"/>
</dbReference>
<dbReference type="Proteomes" id="UP000182409">
    <property type="component" value="Unassembled WGS sequence"/>
</dbReference>
<sequence length="293" mass="32350">MELRHVRAFIALSEELHFGRTATRLHLAQPALSQQIRQLEEELGSALFWRNSHQVALSQAGKTFLPRAREAVEALSAGALELQGVEAGNTGTVNIGFISTAALTLIPLLLRKVRKAYPEIEVNLQEADASQQTVALLREEIDVGLMHVRPADSALIGQAVENNEMVLAFSSRDPRAQDETVSLRAFAKEIFIIPEKLEHDDFRELALSMCKKAGFQPQRTQQVRMLQTALPLIGAGGGCAIMPANFRTIRPTGVVMKSLKGEPQQLSIHAVHRRSERSRLVRNVTDILTEIAS</sequence>
<dbReference type="EMBL" id="FNSD01000001">
    <property type="protein sequence ID" value="SEC42086.1"/>
    <property type="molecule type" value="Genomic_DNA"/>
</dbReference>
<evidence type="ECO:0000313" key="6">
    <source>
        <dbReference type="EMBL" id="SEC42086.1"/>
    </source>
</evidence>
<keyword evidence="2" id="KW-0805">Transcription regulation</keyword>
<feature type="domain" description="HTH lysR-type" evidence="5">
    <location>
        <begin position="1"/>
        <end position="58"/>
    </location>
</feature>
<evidence type="ECO:0000256" key="2">
    <source>
        <dbReference type="ARBA" id="ARBA00023015"/>
    </source>
</evidence>
<dbReference type="CDD" id="cd08414">
    <property type="entry name" value="PBP2_LTTR_aromatics_like"/>
    <property type="match status" value="1"/>
</dbReference>
<dbReference type="PROSITE" id="PS50931">
    <property type="entry name" value="HTH_LYSR"/>
    <property type="match status" value="1"/>
</dbReference>
<evidence type="ECO:0000256" key="1">
    <source>
        <dbReference type="ARBA" id="ARBA00009437"/>
    </source>
</evidence>
<gene>
    <name evidence="6" type="ORF">SAMN05443244_3418</name>
</gene>
<organism evidence="6 7">
    <name type="scientific">Terriglobus roseus</name>
    <dbReference type="NCBI Taxonomy" id="392734"/>
    <lineage>
        <taxon>Bacteria</taxon>
        <taxon>Pseudomonadati</taxon>
        <taxon>Acidobacteriota</taxon>
        <taxon>Terriglobia</taxon>
        <taxon>Terriglobales</taxon>
        <taxon>Acidobacteriaceae</taxon>
        <taxon>Terriglobus</taxon>
    </lineage>
</organism>
<dbReference type="GO" id="GO:0003700">
    <property type="term" value="F:DNA-binding transcription factor activity"/>
    <property type="evidence" value="ECO:0007669"/>
    <property type="project" value="InterPro"/>
</dbReference>